<dbReference type="EMBL" id="LR134162">
    <property type="protein sequence ID" value="VEB06230.1"/>
    <property type="molecule type" value="Genomic_DNA"/>
</dbReference>
<evidence type="ECO:0000313" key="1">
    <source>
        <dbReference type="EMBL" id="VEB06230.1"/>
    </source>
</evidence>
<protein>
    <submittedName>
        <fullName evidence="1">Glucosamine--fructose-6-phosphate aminotransferase</fullName>
    </submittedName>
</protein>
<dbReference type="Gene3D" id="3.40.50.10490">
    <property type="entry name" value="Glucose-6-phosphate isomerase like protein, domain 1"/>
    <property type="match status" value="1"/>
</dbReference>
<reference evidence="1 2" key="1">
    <citation type="submission" date="2018-12" db="EMBL/GenBank/DDBJ databases">
        <authorList>
            <consortium name="Pathogen Informatics"/>
        </authorList>
    </citation>
    <scope>NUCLEOTIDE SEQUENCE [LARGE SCALE GENOMIC DNA]</scope>
    <source>
        <strain evidence="1 2">NCTC13635</strain>
    </source>
</reference>
<dbReference type="Proteomes" id="UP000282433">
    <property type="component" value="Chromosome"/>
</dbReference>
<sequence length="91" mass="10505">MLDPFPDERQDRLAEILGGWTQPYLSQLVHKSKITAKNMHFAFINDPDFAVFEYIIPLQMVCARLPPVKGIDPAIPKDPQFHQKMKSKQLN</sequence>
<evidence type="ECO:0000313" key="2">
    <source>
        <dbReference type="Proteomes" id="UP000282433"/>
    </source>
</evidence>
<organism evidence="1 2">
    <name type="scientific">Klebsiella pneumoniae</name>
    <dbReference type="NCBI Taxonomy" id="573"/>
    <lineage>
        <taxon>Bacteria</taxon>
        <taxon>Pseudomonadati</taxon>
        <taxon>Pseudomonadota</taxon>
        <taxon>Gammaproteobacteria</taxon>
        <taxon>Enterobacterales</taxon>
        <taxon>Enterobacteriaceae</taxon>
        <taxon>Klebsiella/Raoultella group</taxon>
        <taxon>Klebsiella</taxon>
        <taxon>Klebsiella pneumoniae complex</taxon>
    </lineage>
</organism>
<accession>A0A3S4IVS5</accession>
<keyword evidence="1" id="KW-0032">Aminotransferase</keyword>
<keyword evidence="1" id="KW-0808">Transferase</keyword>
<dbReference type="AlphaFoldDB" id="A0A3S4IVS5"/>
<dbReference type="GO" id="GO:0008483">
    <property type="term" value="F:transaminase activity"/>
    <property type="evidence" value="ECO:0007669"/>
    <property type="project" value="UniProtKB-KW"/>
</dbReference>
<name>A0A3S4IVS5_KLEPN</name>
<gene>
    <name evidence="1" type="ORF">NCTC13635_05841</name>
</gene>
<proteinExistence type="predicted"/>